<evidence type="ECO:0000313" key="2">
    <source>
        <dbReference type="Proteomes" id="UP000053593"/>
    </source>
</evidence>
<evidence type="ECO:0000313" key="1">
    <source>
        <dbReference type="EMBL" id="KIK59496.1"/>
    </source>
</evidence>
<protein>
    <submittedName>
        <fullName evidence="1">Uncharacterized protein</fullName>
    </submittedName>
</protein>
<sequence length="369" mass="41864">MFLESAQPSNQDKRRLKLDVGAAGRMVRHALSIHSLRLPSPYNINPDAEAVMQAKTATIELALKIFHTQGRLRYLRKKSSHHEPGEVFSDGTDIYERLKNEIYENEVLLRNYVKNFFELPPVMPLDLTWENFSQVLARFQALDFKDAQAEDSGSDSVAGLWAEPNELTTLQDQVHEVRKRVEVLVYKKAVIKSIKSLTFENPTLRLNSSTDAENTRLRAKLALQRAIDEEKRISESKAKAQSCIILDPESTLSNSPSRISSLLQFSPESIRILSPLSQLSPLTTISSVGPSDATLSAAELDSQARQLLDLVVQEHNDEVELEGQLEMLQAHFMRKLQNQTENLIKDKLMEIPSFRRLKAREVLRVLPKL</sequence>
<accession>A0A0D0BVG9</accession>
<reference evidence="1 2" key="1">
    <citation type="submission" date="2014-04" db="EMBL/GenBank/DDBJ databases">
        <title>Evolutionary Origins and Diversification of the Mycorrhizal Mutualists.</title>
        <authorList>
            <consortium name="DOE Joint Genome Institute"/>
            <consortium name="Mycorrhizal Genomics Consortium"/>
            <person name="Kohler A."/>
            <person name="Kuo A."/>
            <person name="Nagy L.G."/>
            <person name="Floudas D."/>
            <person name="Copeland A."/>
            <person name="Barry K.W."/>
            <person name="Cichocki N."/>
            <person name="Veneault-Fourrey C."/>
            <person name="LaButti K."/>
            <person name="Lindquist E.A."/>
            <person name="Lipzen A."/>
            <person name="Lundell T."/>
            <person name="Morin E."/>
            <person name="Murat C."/>
            <person name="Riley R."/>
            <person name="Ohm R."/>
            <person name="Sun H."/>
            <person name="Tunlid A."/>
            <person name="Henrissat B."/>
            <person name="Grigoriev I.V."/>
            <person name="Hibbett D.S."/>
            <person name="Martin F."/>
        </authorList>
    </citation>
    <scope>NUCLEOTIDE SEQUENCE [LARGE SCALE GENOMIC DNA]</scope>
    <source>
        <strain evidence="1 2">FD-317 M1</strain>
    </source>
</reference>
<gene>
    <name evidence="1" type="ORF">GYMLUDRAFT_245180</name>
</gene>
<dbReference type="Proteomes" id="UP000053593">
    <property type="component" value="Unassembled WGS sequence"/>
</dbReference>
<name>A0A0D0BVG9_9AGAR</name>
<dbReference type="EMBL" id="KN834779">
    <property type="protein sequence ID" value="KIK59496.1"/>
    <property type="molecule type" value="Genomic_DNA"/>
</dbReference>
<organism evidence="1 2">
    <name type="scientific">Collybiopsis luxurians FD-317 M1</name>
    <dbReference type="NCBI Taxonomy" id="944289"/>
    <lineage>
        <taxon>Eukaryota</taxon>
        <taxon>Fungi</taxon>
        <taxon>Dikarya</taxon>
        <taxon>Basidiomycota</taxon>
        <taxon>Agaricomycotina</taxon>
        <taxon>Agaricomycetes</taxon>
        <taxon>Agaricomycetidae</taxon>
        <taxon>Agaricales</taxon>
        <taxon>Marasmiineae</taxon>
        <taxon>Omphalotaceae</taxon>
        <taxon>Collybiopsis</taxon>
        <taxon>Collybiopsis luxurians</taxon>
    </lineage>
</organism>
<proteinExistence type="predicted"/>
<dbReference type="HOGENOM" id="CLU_750180_0_0_1"/>
<dbReference type="AlphaFoldDB" id="A0A0D0BVG9"/>
<keyword evidence="2" id="KW-1185">Reference proteome</keyword>